<evidence type="ECO:0000256" key="6">
    <source>
        <dbReference type="ARBA" id="ARBA00022741"/>
    </source>
</evidence>
<evidence type="ECO:0000259" key="12">
    <source>
        <dbReference type="Pfam" id="PF02875"/>
    </source>
</evidence>
<dbReference type="GO" id="GO:0046872">
    <property type="term" value="F:metal ion binding"/>
    <property type="evidence" value="ECO:0007669"/>
    <property type="project" value="UniProtKB-KW"/>
</dbReference>
<dbReference type="SUPFAM" id="SSF53623">
    <property type="entry name" value="MurD-like peptide ligases, catalytic domain"/>
    <property type="match status" value="1"/>
</dbReference>
<dbReference type="Gene3D" id="3.90.190.20">
    <property type="entry name" value="Mur ligase, C-terminal domain"/>
    <property type="match status" value="1"/>
</dbReference>
<accession>A0A0L6CG12</accession>
<organism evidence="14 15">
    <name type="scientific">Luteipulveratus halotolerans</name>
    <dbReference type="NCBI Taxonomy" id="1631356"/>
    <lineage>
        <taxon>Bacteria</taxon>
        <taxon>Bacillati</taxon>
        <taxon>Actinomycetota</taxon>
        <taxon>Actinomycetes</taxon>
        <taxon>Micrococcales</taxon>
        <taxon>Dermacoccaceae</taxon>
        <taxon>Luteipulveratus</taxon>
    </lineage>
</organism>
<name>A0A0L6CG12_9MICO</name>
<dbReference type="FunFam" id="3.40.1190.10:FF:000011">
    <property type="entry name" value="Folylpolyglutamate synthase/dihydrofolate synthase"/>
    <property type="match status" value="1"/>
</dbReference>
<feature type="domain" description="Mur ligase C-terminal" evidence="12">
    <location>
        <begin position="322"/>
        <end position="445"/>
    </location>
</feature>
<keyword evidence="4 11" id="KW-0436">Ligase</keyword>
<dbReference type="InterPro" id="IPR036615">
    <property type="entry name" value="Mur_ligase_C_dom_sf"/>
</dbReference>
<evidence type="ECO:0000256" key="3">
    <source>
        <dbReference type="ARBA" id="ARBA00013025"/>
    </source>
</evidence>
<dbReference type="PANTHER" id="PTHR11136">
    <property type="entry name" value="FOLYLPOLYGLUTAMATE SYNTHASE-RELATED"/>
    <property type="match status" value="1"/>
</dbReference>
<evidence type="ECO:0000256" key="9">
    <source>
        <dbReference type="ARBA" id="ARBA00030592"/>
    </source>
</evidence>
<dbReference type="Pfam" id="PF02875">
    <property type="entry name" value="Mur_ligase_C"/>
    <property type="match status" value="1"/>
</dbReference>
<dbReference type="Gene3D" id="3.40.1190.10">
    <property type="entry name" value="Mur-like, catalytic domain"/>
    <property type="match status" value="1"/>
</dbReference>
<dbReference type="EMBL" id="LAIR01000002">
    <property type="protein sequence ID" value="KNX36742.1"/>
    <property type="molecule type" value="Genomic_DNA"/>
</dbReference>
<dbReference type="GO" id="GO:0008841">
    <property type="term" value="F:dihydrofolate synthase activity"/>
    <property type="evidence" value="ECO:0007669"/>
    <property type="project" value="TreeGrafter"/>
</dbReference>
<comment type="caution">
    <text evidence="14">The sequence shown here is derived from an EMBL/GenBank/DDBJ whole genome shotgun (WGS) entry which is preliminary data.</text>
</comment>
<evidence type="ECO:0000256" key="10">
    <source>
        <dbReference type="ARBA" id="ARBA00047493"/>
    </source>
</evidence>
<evidence type="ECO:0000256" key="4">
    <source>
        <dbReference type="ARBA" id="ARBA00022598"/>
    </source>
</evidence>
<dbReference type="PATRIC" id="fig|1631356.3.peg.1071"/>
<evidence type="ECO:0000256" key="1">
    <source>
        <dbReference type="ARBA" id="ARBA00001946"/>
    </source>
</evidence>
<dbReference type="PANTHER" id="PTHR11136:SF0">
    <property type="entry name" value="DIHYDROFOLATE SYNTHETASE-RELATED"/>
    <property type="match status" value="1"/>
</dbReference>
<dbReference type="PIRSF" id="PIRSF001563">
    <property type="entry name" value="Folylpolyglu_synth"/>
    <property type="match status" value="1"/>
</dbReference>
<keyword evidence="8" id="KW-0460">Magnesium</keyword>
<dbReference type="GO" id="GO:0004326">
    <property type="term" value="F:tetrahydrofolylpolyglutamate synthase activity"/>
    <property type="evidence" value="ECO:0007669"/>
    <property type="project" value="UniProtKB-EC"/>
</dbReference>
<comment type="catalytic activity">
    <reaction evidence="10">
        <text>(6S)-5,6,7,8-tetrahydrofolyl-(gamma-L-Glu)(n) + L-glutamate + ATP = (6S)-5,6,7,8-tetrahydrofolyl-(gamma-L-Glu)(n+1) + ADP + phosphate + H(+)</text>
        <dbReference type="Rhea" id="RHEA:10580"/>
        <dbReference type="Rhea" id="RHEA-COMP:14738"/>
        <dbReference type="Rhea" id="RHEA-COMP:14740"/>
        <dbReference type="ChEBI" id="CHEBI:15378"/>
        <dbReference type="ChEBI" id="CHEBI:29985"/>
        <dbReference type="ChEBI" id="CHEBI:30616"/>
        <dbReference type="ChEBI" id="CHEBI:43474"/>
        <dbReference type="ChEBI" id="CHEBI:141005"/>
        <dbReference type="ChEBI" id="CHEBI:456216"/>
        <dbReference type="EC" id="6.3.2.17"/>
    </reaction>
</comment>
<evidence type="ECO:0000256" key="2">
    <source>
        <dbReference type="ARBA" id="ARBA00008276"/>
    </source>
</evidence>
<comment type="cofactor">
    <cofactor evidence="1">
        <name>Mg(2+)</name>
        <dbReference type="ChEBI" id="CHEBI:18420"/>
    </cofactor>
</comment>
<dbReference type="Proteomes" id="UP000037397">
    <property type="component" value="Unassembled WGS sequence"/>
</dbReference>
<protein>
    <recommendedName>
        <fullName evidence="3">tetrahydrofolate synthase</fullName>
        <ecNumber evidence="3">6.3.2.17</ecNumber>
    </recommendedName>
    <alternativeName>
        <fullName evidence="9">Tetrahydrofolylpolyglutamate synthase</fullName>
    </alternativeName>
</protein>
<evidence type="ECO:0000256" key="8">
    <source>
        <dbReference type="ARBA" id="ARBA00022842"/>
    </source>
</evidence>
<dbReference type="InterPro" id="IPR036565">
    <property type="entry name" value="Mur-like_cat_sf"/>
</dbReference>
<dbReference type="SUPFAM" id="SSF53244">
    <property type="entry name" value="MurD-like peptide ligases, peptide-binding domain"/>
    <property type="match status" value="1"/>
</dbReference>
<sequence>MSGRPDAAQVEAARRLELHKRMREVEEAILARTPESSPEPSLDRVARCMELMGDPQRSFPLIHLTGTNGKTSTARIIERVLRETGISTGRFTSPHLHDIRERISLNGKAIDAQRFVDTYDEVLPFIEIVDAESAAAGDVRMTYFEVLVVLAYAVFADAPVDVAVVEVGLGGVWDATNVADATVAVLTPIAIDHQRLLGSSLEDIATEKRGIIKPGSITVVSRQEPEVDELIEERVEEVGASLNREDRDYGLTAREAAVGGQQLSVRGLAASYDDLFLPLFGEHQAHNAATAIAAVEAFLGGGEQPLSDEVLRAGLAEVTSPGRLEIVRRSPTVLVDAAHNPAGVAALREALNDSFTFNRLVGVIAILQDKDAEQMLEALEPILDHVVVTRTTSVRATPPEELGRLAREIYGEDRVTVVRDLPDALDQAAGLADEGGGVGGGVLATGSVVTAAEVRMLLGLGEADA</sequence>
<dbReference type="InterPro" id="IPR013221">
    <property type="entry name" value="Mur_ligase_cen"/>
</dbReference>
<dbReference type="InterPro" id="IPR001645">
    <property type="entry name" value="Folylpolyglutamate_synth"/>
</dbReference>
<dbReference type="STRING" id="1631356.VV01_05635"/>
<keyword evidence="7 11" id="KW-0067">ATP-binding</keyword>
<keyword evidence="15" id="KW-1185">Reference proteome</keyword>
<dbReference type="GO" id="GO:0005524">
    <property type="term" value="F:ATP binding"/>
    <property type="evidence" value="ECO:0007669"/>
    <property type="project" value="UniProtKB-KW"/>
</dbReference>
<dbReference type="GO" id="GO:0005737">
    <property type="term" value="C:cytoplasm"/>
    <property type="evidence" value="ECO:0007669"/>
    <property type="project" value="TreeGrafter"/>
</dbReference>
<dbReference type="InterPro" id="IPR018109">
    <property type="entry name" value="Folylpolyglutamate_synth_CS"/>
</dbReference>
<keyword evidence="5" id="KW-0479">Metal-binding</keyword>
<reference evidence="15" key="1">
    <citation type="submission" date="2015-03" db="EMBL/GenBank/DDBJ databases">
        <title>Luteipulveratus halotolerans sp. nov., a novel actinobacterium (Dermacoccaceae) from Sarawak, Malaysia.</title>
        <authorList>
            <person name="Juboi H."/>
            <person name="Basik A."/>
            <person name="Shamsul S.S."/>
            <person name="Arnold P."/>
            <person name="Schmitt E.K."/>
            <person name="Sanglier J.-J."/>
            <person name="Yeo T."/>
        </authorList>
    </citation>
    <scope>NUCLEOTIDE SEQUENCE [LARGE SCALE GENOMIC DNA]</scope>
    <source>
        <strain evidence="15">C296001</strain>
    </source>
</reference>
<evidence type="ECO:0000313" key="14">
    <source>
        <dbReference type="EMBL" id="KNX36742.1"/>
    </source>
</evidence>
<feature type="domain" description="Mur ligase central" evidence="13">
    <location>
        <begin position="65"/>
        <end position="295"/>
    </location>
</feature>
<evidence type="ECO:0000313" key="15">
    <source>
        <dbReference type="Proteomes" id="UP000037397"/>
    </source>
</evidence>
<evidence type="ECO:0000259" key="13">
    <source>
        <dbReference type="Pfam" id="PF08245"/>
    </source>
</evidence>
<keyword evidence="6 11" id="KW-0547">Nucleotide-binding</keyword>
<dbReference type="EC" id="6.3.2.17" evidence="3"/>
<dbReference type="OrthoDB" id="9809356at2"/>
<dbReference type="InterPro" id="IPR004101">
    <property type="entry name" value="Mur_ligase_C"/>
</dbReference>
<dbReference type="RefSeq" id="WP_050669027.1">
    <property type="nucleotide sequence ID" value="NZ_LAIR01000002.1"/>
</dbReference>
<evidence type="ECO:0000256" key="7">
    <source>
        <dbReference type="ARBA" id="ARBA00022840"/>
    </source>
</evidence>
<gene>
    <name evidence="14" type="ORF">VV01_05635</name>
</gene>
<dbReference type="AlphaFoldDB" id="A0A0L6CG12"/>
<dbReference type="PROSITE" id="PS01011">
    <property type="entry name" value="FOLYLPOLYGLU_SYNT_1"/>
    <property type="match status" value="1"/>
</dbReference>
<evidence type="ECO:0000256" key="5">
    <source>
        <dbReference type="ARBA" id="ARBA00022723"/>
    </source>
</evidence>
<dbReference type="NCBIfam" id="TIGR01499">
    <property type="entry name" value="folC"/>
    <property type="match status" value="1"/>
</dbReference>
<proteinExistence type="inferred from homology"/>
<comment type="similarity">
    <text evidence="2 11">Belongs to the folylpolyglutamate synthase family.</text>
</comment>
<evidence type="ECO:0000256" key="11">
    <source>
        <dbReference type="PIRNR" id="PIRNR001563"/>
    </source>
</evidence>
<dbReference type="Pfam" id="PF08245">
    <property type="entry name" value="Mur_ligase_M"/>
    <property type="match status" value="1"/>
</dbReference>